<evidence type="ECO:0000313" key="2">
    <source>
        <dbReference type="EMBL" id="MDQ0446582.1"/>
    </source>
</evidence>
<evidence type="ECO:0000313" key="3">
    <source>
        <dbReference type="Proteomes" id="UP001231124"/>
    </source>
</evidence>
<feature type="domain" description="DUF6894" evidence="1">
    <location>
        <begin position="3"/>
        <end position="71"/>
    </location>
</feature>
<sequence>MPRYFIDLHDGTQPIKDEVGFDLPDLPAARAKVARIMSAIARDMLPDVERQDYVAGVRDDGGNVVYRVRLSLATELLEAGA</sequence>
<dbReference type="EMBL" id="JAUSVP010000002">
    <property type="protein sequence ID" value="MDQ0446582.1"/>
    <property type="molecule type" value="Genomic_DNA"/>
</dbReference>
<accession>A0ABU0HW64</accession>
<dbReference type="InterPro" id="IPR054189">
    <property type="entry name" value="DUF6894"/>
</dbReference>
<name>A0ABU0HW64_9HYPH</name>
<gene>
    <name evidence="2" type="ORF">QO012_001071</name>
</gene>
<organism evidence="2 3">
    <name type="scientific">Methylobacterium aerolatum</name>
    <dbReference type="NCBI Taxonomy" id="418708"/>
    <lineage>
        <taxon>Bacteria</taxon>
        <taxon>Pseudomonadati</taxon>
        <taxon>Pseudomonadota</taxon>
        <taxon>Alphaproteobacteria</taxon>
        <taxon>Hyphomicrobiales</taxon>
        <taxon>Methylobacteriaceae</taxon>
        <taxon>Methylobacterium</taxon>
    </lineage>
</organism>
<evidence type="ECO:0000259" key="1">
    <source>
        <dbReference type="Pfam" id="PF21834"/>
    </source>
</evidence>
<proteinExistence type="predicted"/>
<keyword evidence="3" id="KW-1185">Reference proteome</keyword>
<comment type="caution">
    <text evidence="2">The sequence shown here is derived from an EMBL/GenBank/DDBJ whole genome shotgun (WGS) entry which is preliminary data.</text>
</comment>
<dbReference type="Proteomes" id="UP001231124">
    <property type="component" value="Unassembled WGS sequence"/>
</dbReference>
<dbReference type="RefSeq" id="WP_238201060.1">
    <property type="nucleotide sequence ID" value="NZ_BPQE01000002.1"/>
</dbReference>
<protein>
    <recommendedName>
        <fullName evidence="1">DUF6894 domain-containing protein</fullName>
    </recommendedName>
</protein>
<dbReference type="Pfam" id="PF21834">
    <property type="entry name" value="DUF6894"/>
    <property type="match status" value="1"/>
</dbReference>
<reference evidence="2 3" key="1">
    <citation type="submission" date="2023-07" db="EMBL/GenBank/DDBJ databases">
        <title>Genomic Encyclopedia of Type Strains, Phase IV (KMG-IV): sequencing the most valuable type-strain genomes for metagenomic binning, comparative biology and taxonomic classification.</title>
        <authorList>
            <person name="Goeker M."/>
        </authorList>
    </citation>
    <scope>NUCLEOTIDE SEQUENCE [LARGE SCALE GENOMIC DNA]</scope>
    <source>
        <strain evidence="2 3">DSM 19013</strain>
    </source>
</reference>